<feature type="chain" id="PRO_5009308502" evidence="1">
    <location>
        <begin position="21"/>
        <end position="169"/>
    </location>
</feature>
<dbReference type="WBParaSite" id="Csp11.Scaffold629.g15600.t1">
    <property type="protein sequence ID" value="Csp11.Scaffold629.g15600.t1"/>
    <property type="gene ID" value="Csp11.Scaffold629.g15600"/>
</dbReference>
<feature type="domain" description="SXP/RAL-2 family protein Ani s 5-like cation-binding" evidence="2">
    <location>
        <begin position="41"/>
        <end position="144"/>
    </location>
</feature>
<reference evidence="4" key="1">
    <citation type="submission" date="2016-11" db="UniProtKB">
        <authorList>
            <consortium name="WormBaseParasite"/>
        </authorList>
    </citation>
    <scope>IDENTIFICATION</scope>
</reference>
<accession>A0A1I7U7C4</accession>
<dbReference type="InterPro" id="IPR052823">
    <property type="entry name" value="SXP/RAL-2_related"/>
</dbReference>
<dbReference type="Pfam" id="PF02520">
    <property type="entry name" value="ANIS5_cation-bd"/>
    <property type="match status" value="1"/>
</dbReference>
<organism evidence="3 4">
    <name type="scientific">Caenorhabditis tropicalis</name>
    <dbReference type="NCBI Taxonomy" id="1561998"/>
    <lineage>
        <taxon>Eukaryota</taxon>
        <taxon>Metazoa</taxon>
        <taxon>Ecdysozoa</taxon>
        <taxon>Nematoda</taxon>
        <taxon>Chromadorea</taxon>
        <taxon>Rhabditida</taxon>
        <taxon>Rhabditina</taxon>
        <taxon>Rhabditomorpha</taxon>
        <taxon>Rhabditoidea</taxon>
        <taxon>Rhabditidae</taxon>
        <taxon>Peloderinae</taxon>
        <taxon>Caenorhabditis</taxon>
    </lineage>
</organism>
<proteinExistence type="predicted"/>
<dbReference type="PANTHER" id="PTHR21593:SF17">
    <property type="entry name" value="SXP_RAL-2 FAMILY PROTEIN ANI S 5-LIKE CATION-BINDING DOMAIN-CONTAINING PROTEIN"/>
    <property type="match status" value="1"/>
</dbReference>
<evidence type="ECO:0000313" key="3">
    <source>
        <dbReference type="Proteomes" id="UP000095282"/>
    </source>
</evidence>
<protein>
    <submittedName>
        <fullName evidence="4">DUF148 domain-containing protein</fullName>
    </submittedName>
</protein>
<dbReference type="Proteomes" id="UP000095282">
    <property type="component" value="Unplaced"/>
</dbReference>
<name>A0A1I7U7C4_9PELO</name>
<keyword evidence="3" id="KW-1185">Reference proteome</keyword>
<dbReference type="AlphaFoldDB" id="A0A1I7U7C4"/>
<dbReference type="eggNOG" id="ENOG502THFN">
    <property type="taxonomic scope" value="Eukaryota"/>
</dbReference>
<evidence type="ECO:0000259" key="2">
    <source>
        <dbReference type="Pfam" id="PF02520"/>
    </source>
</evidence>
<keyword evidence="1" id="KW-0732">Signal</keyword>
<sequence length="169" mass="19377">MYIRLSILVVLLVIFGNVDSKHKHHQRENEPEFIKNLTNNQRSSFFGIVKNPGISFQQKEDKLVKWAESNNLTEKYAEFSKNMILHKEEVSKNISAVIDRLAAAKVEVDKVNADLSLTKIQRNEKIDELKKTYPHEIPTIFYIGGLFENPKKNETKDGGSGGKGRKQKH</sequence>
<evidence type="ECO:0000256" key="1">
    <source>
        <dbReference type="SAM" id="SignalP"/>
    </source>
</evidence>
<evidence type="ECO:0000313" key="4">
    <source>
        <dbReference type="WBParaSite" id="Csp11.Scaffold629.g15600.t1"/>
    </source>
</evidence>
<dbReference type="InterPro" id="IPR003677">
    <property type="entry name" value="ANIS5_cation-bd"/>
</dbReference>
<dbReference type="STRING" id="1561998.A0A1I7U7C4"/>
<dbReference type="PANTHER" id="PTHR21593">
    <property type="entry name" value="PRION-LIKE- Q/N-RICH -DOMAIN-BEARING PROTEIN PROTEIN"/>
    <property type="match status" value="1"/>
</dbReference>
<feature type="signal peptide" evidence="1">
    <location>
        <begin position="1"/>
        <end position="20"/>
    </location>
</feature>